<dbReference type="EMBL" id="AB910519">
    <property type="protein sequence ID" value="BAP28768.1"/>
    <property type="molecule type" value="Genomic_DNA"/>
</dbReference>
<evidence type="ECO:0000313" key="3">
    <source>
        <dbReference type="EMBL" id="BAP28768.1"/>
    </source>
</evidence>
<feature type="region of interest" description="Disordered" evidence="1">
    <location>
        <begin position="85"/>
        <end position="113"/>
    </location>
</feature>
<name>A0A077KEQ1_CLOBO</name>
<sequence length="254" mass="29911">MQLEELIYIAKTINEKGLKSNKRDNFLRYKYNMSARTWQKKIKDTPIKYNNATKKYDINIESNSKVTQNKHQDGLEGEIKIQHKETLKEPKSNYDETLSSYQSNPKEKLKSNTKETINKLGSNSKVTLNGLDNKESEFIEIKGIEEVLPKASKVTTPLVLEEFQNMKSDIEMIKDQISLLFDKYKEDEIRKENIIEIPKIDLENYDLQGEIGSRSFKTYKYVLDRFKEFCKKRNESQKDLIAIALLEFIQKYNR</sequence>
<proteinExistence type="predicted"/>
<dbReference type="RefSeq" id="WP_031942523.1">
    <property type="nucleotide sequence ID" value="NC_024989.1"/>
</dbReference>
<geneLocation type="plasmid" evidence="2">
    <name>pMI06</name>
</geneLocation>
<dbReference type="EMBL" id="AB910520">
    <property type="protein sequence ID" value="BAP28785.1"/>
    <property type="molecule type" value="Genomic_DNA"/>
</dbReference>
<protein>
    <submittedName>
        <fullName evidence="2">Uncharacterized protein</fullName>
    </submittedName>
</protein>
<reference evidence="2" key="1">
    <citation type="journal article" date="2014" name="Appl. Environ. Microbiol.">
        <title>Genetic characterization and comparison of Clostridium botulinum isolates from botulism cases in Japan between 2006 and 2011.</title>
        <authorList>
            <person name="Kenri T."/>
            <person name="Sekizuka T."/>
            <person name="Yamamoto A."/>
            <person name="Iwaki M."/>
            <person name="Komiya T."/>
            <person name="Hatakeyama T."/>
            <person name="Nakajima H."/>
            <person name="Takahashi M."/>
            <person name="Kuroda M."/>
            <person name="Shibayama K."/>
        </authorList>
    </citation>
    <scope>NUCLEOTIDE SEQUENCE</scope>
    <source>
        <strain evidence="2">Miyagi2006</strain>
        <strain evidence="3">Miyagi2006-01</strain>
        <strain evidence="4">Tochigi2008</strain>
        <plasmid evidence="2">pMI06</plasmid>
        <plasmid evidence="3">pMI06-01</plasmid>
        <plasmid evidence="4">pTO08</plasmid>
    </source>
</reference>
<evidence type="ECO:0000313" key="4">
    <source>
        <dbReference type="EMBL" id="BAP28785.1"/>
    </source>
</evidence>
<geneLocation type="plasmid" evidence="4">
    <name>pTO08</name>
</geneLocation>
<feature type="compositionally biased region" description="Polar residues" evidence="1">
    <location>
        <begin position="95"/>
        <end position="104"/>
    </location>
</feature>
<keyword evidence="2" id="KW-0614">Plasmid</keyword>
<dbReference type="AlphaFoldDB" id="A0A077KEQ1"/>
<geneLocation type="plasmid" evidence="3">
    <name>pMI06-01</name>
</geneLocation>
<evidence type="ECO:0000256" key="1">
    <source>
        <dbReference type="SAM" id="MobiDB-lite"/>
    </source>
</evidence>
<accession>A0A077KEQ1</accession>
<dbReference type="EMBL" id="AB910391">
    <property type="protein sequence ID" value="BAP28100.1"/>
    <property type="molecule type" value="Genomic_DNA"/>
</dbReference>
<evidence type="ECO:0000313" key="2">
    <source>
        <dbReference type="EMBL" id="BAP28100.1"/>
    </source>
</evidence>
<feature type="compositionally biased region" description="Basic and acidic residues" evidence="1">
    <location>
        <begin position="85"/>
        <end position="94"/>
    </location>
</feature>
<organism evidence="2">
    <name type="scientific">Clostridium botulinum</name>
    <dbReference type="NCBI Taxonomy" id="1491"/>
    <lineage>
        <taxon>Bacteria</taxon>
        <taxon>Bacillati</taxon>
        <taxon>Bacillota</taxon>
        <taxon>Clostridia</taxon>
        <taxon>Eubacteriales</taxon>
        <taxon>Clostridiaceae</taxon>
        <taxon>Clostridium</taxon>
    </lineage>
</organism>